<sequence length="233" mass="25750">MRAVSKVAAQAVTKVRHGEFIDATTEVSAQAQQDQAHETGKVINQLFRQLRSIRTAWRQAWPDAKAYKESKATWLQALIENGICTQEQIDIGLIRCRAEPSDFIPSVGKFIQGCVPMPEMLSPPLPSVETAYKQALRNCHPTMHGVAKWFHPAVYHATAAAGFNNLPLLSREVGLISFEKRYLEQVRKVWMGEQLSPVPVAELAAPAAKRTPEVGNQALAALRAMRSGDVARV</sequence>
<dbReference type="InterPro" id="IPR009731">
    <property type="entry name" value="P-like"/>
</dbReference>
<dbReference type="GO" id="GO:0006270">
    <property type="term" value="P:DNA replication initiation"/>
    <property type="evidence" value="ECO:0007669"/>
    <property type="project" value="InterPro"/>
</dbReference>
<organism evidence="1 2">
    <name type="scientific">Pseudomonas fluorescens</name>
    <dbReference type="NCBI Taxonomy" id="294"/>
    <lineage>
        <taxon>Bacteria</taxon>
        <taxon>Pseudomonadati</taxon>
        <taxon>Pseudomonadota</taxon>
        <taxon>Gammaproteobacteria</taxon>
        <taxon>Pseudomonadales</taxon>
        <taxon>Pseudomonadaceae</taxon>
        <taxon>Pseudomonas</taxon>
    </lineage>
</organism>
<dbReference type="RefSeq" id="WP_150781523.1">
    <property type="nucleotide sequence ID" value="NZ_CABVIH010000024.1"/>
</dbReference>
<evidence type="ECO:0008006" key="3">
    <source>
        <dbReference type="Google" id="ProtNLM"/>
    </source>
</evidence>
<dbReference type="Pfam" id="PF06992">
    <property type="entry name" value="Phage_lambda_P"/>
    <property type="match status" value="1"/>
</dbReference>
<dbReference type="OrthoDB" id="5675790at2"/>
<proteinExistence type="predicted"/>
<dbReference type="EMBL" id="CABVIH010000024">
    <property type="protein sequence ID" value="VVP33861.1"/>
    <property type="molecule type" value="Genomic_DNA"/>
</dbReference>
<reference evidence="1 2" key="1">
    <citation type="submission" date="2019-09" db="EMBL/GenBank/DDBJ databases">
        <authorList>
            <person name="Chandra G."/>
            <person name="Truman W A."/>
        </authorList>
    </citation>
    <scope>NUCLEOTIDE SEQUENCE [LARGE SCALE GENOMIC DNA]</scope>
    <source>
        <strain evidence="1">PS880</strain>
    </source>
</reference>
<dbReference type="AlphaFoldDB" id="A0A5E7N9L2"/>
<accession>A0A5E7N9L2</accession>
<protein>
    <recommendedName>
        <fullName evidence="3">Replication protein P</fullName>
    </recommendedName>
</protein>
<gene>
    <name evidence="1" type="ORF">PS880_04480</name>
</gene>
<evidence type="ECO:0000313" key="1">
    <source>
        <dbReference type="EMBL" id="VVP33861.1"/>
    </source>
</evidence>
<evidence type="ECO:0000313" key="2">
    <source>
        <dbReference type="Proteomes" id="UP000375525"/>
    </source>
</evidence>
<name>A0A5E7N9L2_PSEFL</name>
<dbReference type="Proteomes" id="UP000375525">
    <property type="component" value="Unassembled WGS sequence"/>
</dbReference>